<comment type="caution">
    <text evidence="2">The sequence shown here is derived from an EMBL/GenBank/DDBJ whole genome shotgun (WGS) entry which is preliminary data.</text>
</comment>
<dbReference type="InterPro" id="IPR015889">
    <property type="entry name" value="Intradiol_dOase_core"/>
</dbReference>
<dbReference type="Proteomes" id="UP000756921">
    <property type="component" value="Unassembled WGS sequence"/>
</dbReference>
<protein>
    <submittedName>
        <fullName evidence="2">Catechol 1,2-dioxygenase 1</fullName>
    </submittedName>
</protein>
<dbReference type="Gene3D" id="2.60.130.10">
    <property type="entry name" value="Aromatic compound dioxygenase"/>
    <property type="match status" value="1"/>
</dbReference>
<evidence type="ECO:0000256" key="1">
    <source>
        <dbReference type="SAM" id="MobiDB-lite"/>
    </source>
</evidence>
<dbReference type="EMBL" id="WJXW01000001">
    <property type="protein sequence ID" value="KAF9741734.1"/>
    <property type="molecule type" value="Genomic_DNA"/>
</dbReference>
<dbReference type="GO" id="GO:0016702">
    <property type="term" value="F:oxidoreductase activity, acting on single donors with incorporation of molecular oxygen, incorporation of two atoms of oxygen"/>
    <property type="evidence" value="ECO:0007669"/>
    <property type="project" value="InterPro"/>
</dbReference>
<feature type="compositionally biased region" description="Basic and acidic residues" evidence="1">
    <location>
        <begin position="57"/>
        <end position="78"/>
    </location>
</feature>
<reference evidence="2" key="1">
    <citation type="journal article" date="2020" name="Mol. Plant Microbe Interact.">
        <title>Genome Sequence of the Biocontrol Agent Coniothyrium minitans strain Conio (IMI 134523).</title>
        <authorList>
            <person name="Patel D."/>
            <person name="Shittu T.A."/>
            <person name="Baroncelli R."/>
            <person name="Muthumeenakshi S."/>
            <person name="Osborne T.H."/>
            <person name="Janganan T.K."/>
            <person name="Sreenivasaprasad S."/>
        </authorList>
    </citation>
    <scope>NUCLEOTIDE SEQUENCE</scope>
    <source>
        <strain evidence="2">Conio</strain>
    </source>
</reference>
<sequence length="244" mass="26455">MAQKPIVLDSAACIYNPHFTQAVINSTGPKATPRPTGDEQTTGLKLAYRFHSLLHNAESDRRSSTKEASRMSDDRRNESQLAHVRHPRPPVPSHRGRGPGALWVERPAAAGDGGYLPTIVSGVAGSGNGTYMHGTVITFRMGKPGEGVVLDVWHTVLNGLYDGPAGKILLVLDRHAHRPAHIQVIDIEADSELAVKESLIVDYKPIDGVSKAEFELLYGRYDFKMVTFGKKHSVAGATEVCSVV</sequence>
<dbReference type="AlphaFoldDB" id="A0A9P6GUD3"/>
<feature type="region of interest" description="Disordered" evidence="1">
    <location>
        <begin position="55"/>
        <end position="99"/>
    </location>
</feature>
<proteinExistence type="predicted"/>
<evidence type="ECO:0000313" key="2">
    <source>
        <dbReference type="EMBL" id="KAF9741734.1"/>
    </source>
</evidence>
<dbReference type="SUPFAM" id="SSF49482">
    <property type="entry name" value="Aromatic compound dioxygenase"/>
    <property type="match status" value="1"/>
</dbReference>
<name>A0A9P6GUD3_9PLEO</name>
<keyword evidence="3" id="KW-1185">Reference proteome</keyword>
<gene>
    <name evidence="2" type="ORF">PMIN01_01273</name>
</gene>
<accession>A0A9P6GUD3</accession>
<dbReference type="GO" id="GO:0005506">
    <property type="term" value="F:iron ion binding"/>
    <property type="evidence" value="ECO:0007669"/>
    <property type="project" value="InterPro"/>
</dbReference>
<evidence type="ECO:0000313" key="3">
    <source>
        <dbReference type="Proteomes" id="UP000756921"/>
    </source>
</evidence>
<organism evidence="2 3">
    <name type="scientific">Paraphaeosphaeria minitans</name>
    <dbReference type="NCBI Taxonomy" id="565426"/>
    <lineage>
        <taxon>Eukaryota</taxon>
        <taxon>Fungi</taxon>
        <taxon>Dikarya</taxon>
        <taxon>Ascomycota</taxon>
        <taxon>Pezizomycotina</taxon>
        <taxon>Dothideomycetes</taxon>
        <taxon>Pleosporomycetidae</taxon>
        <taxon>Pleosporales</taxon>
        <taxon>Massarineae</taxon>
        <taxon>Didymosphaeriaceae</taxon>
        <taxon>Paraphaeosphaeria</taxon>
    </lineage>
</organism>